<comment type="caution">
    <text evidence="1">The sequence shown here is derived from an EMBL/GenBank/DDBJ whole genome shotgun (WGS) entry which is preliminary data.</text>
</comment>
<proteinExistence type="predicted"/>
<evidence type="ECO:0000313" key="1">
    <source>
        <dbReference type="EMBL" id="KAH7978425.1"/>
    </source>
</evidence>
<dbReference type="Proteomes" id="UP000821865">
    <property type="component" value="Chromosome 1"/>
</dbReference>
<name>A0ACB8DVX5_DERSI</name>
<accession>A0ACB8DVX5</accession>
<keyword evidence="2" id="KW-1185">Reference proteome</keyword>
<reference evidence="1" key="1">
    <citation type="submission" date="2020-05" db="EMBL/GenBank/DDBJ databases">
        <title>Large-scale comparative analyses of tick genomes elucidate their genetic diversity and vector capacities.</title>
        <authorList>
            <person name="Jia N."/>
            <person name="Wang J."/>
            <person name="Shi W."/>
            <person name="Du L."/>
            <person name="Sun Y."/>
            <person name="Zhan W."/>
            <person name="Jiang J."/>
            <person name="Wang Q."/>
            <person name="Zhang B."/>
            <person name="Ji P."/>
            <person name="Sakyi L.B."/>
            <person name="Cui X."/>
            <person name="Yuan T."/>
            <person name="Jiang B."/>
            <person name="Yang W."/>
            <person name="Lam T.T.-Y."/>
            <person name="Chang Q."/>
            <person name="Ding S."/>
            <person name="Wang X."/>
            <person name="Zhu J."/>
            <person name="Ruan X."/>
            <person name="Zhao L."/>
            <person name="Wei J."/>
            <person name="Que T."/>
            <person name="Du C."/>
            <person name="Cheng J."/>
            <person name="Dai P."/>
            <person name="Han X."/>
            <person name="Huang E."/>
            <person name="Gao Y."/>
            <person name="Liu J."/>
            <person name="Shao H."/>
            <person name="Ye R."/>
            <person name="Li L."/>
            <person name="Wei W."/>
            <person name="Wang X."/>
            <person name="Wang C."/>
            <person name="Yang T."/>
            <person name="Huo Q."/>
            <person name="Li W."/>
            <person name="Guo W."/>
            <person name="Chen H."/>
            <person name="Zhou L."/>
            <person name="Ni X."/>
            <person name="Tian J."/>
            <person name="Zhou Y."/>
            <person name="Sheng Y."/>
            <person name="Liu T."/>
            <person name="Pan Y."/>
            <person name="Xia L."/>
            <person name="Li J."/>
            <person name="Zhao F."/>
            <person name="Cao W."/>
        </authorList>
    </citation>
    <scope>NUCLEOTIDE SEQUENCE</scope>
    <source>
        <strain evidence="1">Dsil-2018</strain>
    </source>
</reference>
<dbReference type="EMBL" id="CM023470">
    <property type="protein sequence ID" value="KAH7978425.1"/>
    <property type="molecule type" value="Genomic_DNA"/>
</dbReference>
<protein>
    <submittedName>
        <fullName evidence="1">Uncharacterized protein</fullName>
    </submittedName>
</protein>
<organism evidence="1 2">
    <name type="scientific">Dermacentor silvarum</name>
    <name type="common">Tick</name>
    <dbReference type="NCBI Taxonomy" id="543639"/>
    <lineage>
        <taxon>Eukaryota</taxon>
        <taxon>Metazoa</taxon>
        <taxon>Ecdysozoa</taxon>
        <taxon>Arthropoda</taxon>
        <taxon>Chelicerata</taxon>
        <taxon>Arachnida</taxon>
        <taxon>Acari</taxon>
        <taxon>Parasitiformes</taxon>
        <taxon>Ixodida</taxon>
        <taxon>Ixodoidea</taxon>
        <taxon>Ixodidae</taxon>
        <taxon>Rhipicephalinae</taxon>
        <taxon>Dermacentor</taxon>
    </lineage>
</organism>
<gene>
    <name evidence="1" type="ORF">HPB49_005487</name>
</gene>
<sequence length="202" mass="22159">MPSYRDSQRSLDFSGEGDGLDDVRMSGPMTSLLELLVDELVFNYTIHSPEDGQWGVPLPNGDWSGLVGMVYNNRADLALGPVAITNSCSRAVTFTSQVTTDYLTILAGFSDIVEASMLGPLMAFEWQVWLGLMCSLLACLFMVIVVDVVASGWASETRGLFGRYWWLFAAICSETRTDDIKTCSVRPPPYVGRVPWAPSLLG</sequence>
<evidence type="ECO:0000313" key="2">
    <source>
        <dbReference type="Proteomes" id="UP000821865"/>
    </source>
</evidence>